<dbReference type="EMBL" id="FPCG01000014">
    <property type="protein sequence ID" value="SFV24833.1"/>
    <property type="molecule type" value="Genomic_DNA"/>
</dbReference>
<protein>
    <submittedName>
        <fullName evidence="3">Uncharacterized protein</fullName>
    </submittedName>
</protein>
<gene>
    <name evidence="3" type="ORF">SAMN04487966_11426</name>
</gene>
<keyword evidence="4" id="KW-1185">Reference proteome</keyword>
<organism evidence="3 4">
    <name type="scientific">Micrococcus terreus</name>
    <dbReference type="NCBI Taxonomy" id="574650"/>
    <lineage>
        <taxon>Bacteria</taxon>
        <taxon>Bacillati</taxon>
        <taxon>Actinomycetota</taxon>
        <taxon>Actinomycetes</taxon>
        <taxon>Micrococcales</taxon>
        <taxon>Micrococcaceae</taxon>
        <taxon>Micrococcus</taxon>
    </lineage>
</organism>
<evidence type="ECO:0000256" key="1">
    <source>
        <dbReference type="SAM" id="MobiDB-lite"/>
    </source>
</evidence>
<feature type="region of interest" description="Disordered" evidence="1">
    <location>
        <begin position="37"/>
        <end position="90"/>
    </location>
</feature>
<feature type="signal peptide" evidence="2">
    <location>
        <begin position="1"/>
        <end position="40"/>
    </location>
</feature>
<dbReference type="OrthoDB" id="213519at2"/>
<proteinExistence type="predicted"/>
<feature type="region of interest" description="Disordered" evidence="1">
    <location>
        <begin position="1"/>
        <end position="20"/>
    </location>
</feature>
<dbReference type="STRING" id="574650.SAMN04487966_11426"/>
<dbReference type="AlphaFoldDB" id="A0A1I7MSF0"/>
<dbReference type="RefSeq" id="WP_091699412.1">
    <property type="nucleotide sequence ID" value="NZ_FPCG01000014.1"/>
</dbReference>
<accession>A0A1I7MSF0</accession>
<keyword evidence="2" id="KW-0732">Signal</keyword>
<reference evidence="3 4" key="1">
    <citation type="submission" date="2016-10" db="EMBL/GenBank/DDBJ databases">
        <authorList>
            <person name="de Groot N.N."/>
        </authorList>
    </citation>
    <scope>NUCLEOTIDE SEQUENCE [LARGE SCALE GENOMIC DNA]</scope>
    <source>
        <strain evidence="3 4">CGMCC 1.7054</strain>
    </source>
</reference>
<feature type="compositionally biased region" description="Low complexity" evidence="1">
    <location>
        <begin position="43"/>
        <end position="90"/>
    </location>
</feature>
<sequence>MQYPIHQPTRSQRLRRPGRTVAAAAALSASALALTGCVDAGDPAPTESASPTDTASPTASATPSPSESASETPTSSASGSATESPTETPEAGAIDLDQELPSEDLEFGHYDGPPRRIADVNHLSCVEALAGEADVPEMEPGPDEELSLYSQLGDISVTEGWKLCPPEGVAYFGVPASFSVEAEPGERSLSTLRIFDADGQRIGGLMDVGTGSDAGATELIKVIEIEEVQSSPSHGDETAYLRSLVVEGTSGPQLLVDQVSSAAGEDPESLDVWDMAYGGPEGRAQVWAAIPLESAEDADEVADSRMHEVLRQMVGSYSPAIQ</sequence>
<evidence type="ECO:0000313" key="3">
    <source>
        <dbReference type="EMBL" id="SFV24833.1"/>
    </source>
</evidence>
<evidence type="ECO:0000313" key="4">
    <source>
        <dbReference type="Proteomes" id="UP000198881"/>
    </source>
</evidence>
<dbReference type="Proteomes" id="UP000198881">
    <property type="component" value="Unassembled WGS sequence"/>
</dbReference>
<feature type="chain" id="PRO_5011785918" evidence="2">
    <location>
        <begin position="41"/>
        <end position="322"/>
    </location>
</feature>
<evidence type="ECO:0000256" key="2">
    <source>
        <dbReference type="SAM" id="SignalP"/>
    </source>
</evidence>
<name>A0A1I7MSF0_9MICC</name>